<dbReference type="Proteomes" id="UP001516400">
    <property type="component" value="Unassembled WGS sequence"/>
</dbReference>
<feature type="region of interest" description="Disordered" evidence="6">
    <location>
        <begin position="45"/>
        <end position="120"/>
    </location>
</feature>
<organism evidence="7 8">
    <name type="scientific">Cryptolaemus montrouzieri</name>
    <dbReference type="NCBI Taxonomy" id="559131"/>
    <lineage>
        <taxon>Eukaryota</taxon>
        <taxon>Metazoa</taxon>
        <taxon>Ecdysozoa</taxon>
        <taxon>Arthropoda</taxon>
        <taxon>Hexapoda</taxon>
        <taxon>Insecta</taxon>
        <taxon>Pterygota</taxon>
        <taxon>Neoptera</taxon>
        <taxon>Endopterygota</taxon>
        <taxon>Coleoptera</taxon>
        <taxon>Polyphaga</taxon>
        <taxon>Cucujiformia</taxon>
        <taxon>Coccinelloidea</taxon>
        <taxon>Coccinellidae</taxon>
        <taxon>Scymninae</taxon>
        <taxon>Scymnini</taxon>
        <taxon>Cryptolaemus</taxon>
    </lineage>
</organism>
<evidence type="ECO:0000313" key="8">
    <source>
        <dbReference type="Proteomes" id="UP001516400"/>
    </source>
</evidence>
<dbReference type="EMBL" id="JABFTP020000103">
    <property type="protein sequence ID" value="KAL3278453.1"/>
    <property type="molecule type" value="Genomic_DNA"/>
</dbReference>
<keyword evidence="8" id="KW-1185">Reference proteome</keyword>
<keyword evidence="4" id="KW-0498">Mitosis</keyword>
<comment type="caution">
    <text evidence="7">The sequence shown here is derived from an EMBL/GenBank/DDBJ whole genome shotgun (WGS) entry which is preliminary data.</text>
</comment>
<dbReference type="AlphaFoldDB" id="A0ABD2NIE1"/>
<name>A0ABD2NIE1_9CUCU</name>
<proteinExistence type="inferred from homology"/>
<sequence length="120" mass="13950">MNIPLFPSLKPRLFDAAWFDVDQPCDDEEEVKQLEREHQTWLQANLQRNSELAPIGKTALENLEEEEEEDDEDDNEDDDESESHEEEDDDEVEMDVPQERNSPVMDVNNVNIAQGHNAVR</sequence>
<dbReference type="Pfam" id="PF15243">
    <property type="entry name" value="ANAPC15"/>
    <property type="match status" value="1"/>
</dbReference>
<dbReference type="GO" id="GO:0051301">
    <property type="term" value="P:cell division"/>
    <property type="evidence" value="ECO:0007669"/>
    <property type="project" value="UniProtKB-KW"/>
</dbReference>
<dbReference type="PANTHER" id="PTHR22526:SF2">
    <property type="entry name" value="ANAPHASE PROMOTING COMPLEX C SUBUNIT 15, PSEUDOGENE-RELATED"/>
    <property type="match status" value="1"/>
</dbReference>
<evidence type="ECO:0000313" key="7">
    <source>
        <dbReference type="EMBL" id="KAL3278453.1"/>
    </source>
</evidence>
<evidence type="ECO:0000256" key="2">
    <source>
        <dbReference type="ARBA" id="ARBA00009618"/>
    </source>
</evidence>
<keyword evidence="5" id="KW-0131">Cell cycle</keyword>
<evidence type="ECO:0008006" key="9">
    <source>
        <dbReference type="Google" id="ProtNLM"/>
    </source>
</evidence>
<dbReference type="InterPro" id="IPR026182">
    <property type="entry name" value="ANAPC15"/>
</dbReference>
<reference evidence="7 8" key="1">
    <citation type="journal article" date="2021" name="BMC Biol.">
        <title>Horizontally acquired antibacterial genes associated with adaptive radiation of ladybird beetles.</title>
        <authorList>
            <person name="Li H.S."/>
            <person name="Tang X.F."/>
            <person name="Huang Y.H."/>
            <person name="Xu Z.Y."/>
            <person name="Chen M.L."/>
            <person name="Du X.Y."/>
            <person name="Qiu B.Y."/>
            <person name="Chen P.T."/>
            <person name="Zhang W."/>
            <person name="Slipinski A."/>
            <person name="Escalona H.E."/>
            <person name="Waterhouse R.M."/>
            <person name="Zwick A."/>
            <person name="Pang H."/>
        </authorList>
    </citation>
    <scope>NUCLEOTIDE SEQUENCE [LARGE SCALE GENOMIC DNA]</scope>
    <source>
        <strain evidence="7">SYSU2018</strain>
    </source>
</reference>
<feature type="compositionally biased region" description="Acidic residues" evidence="6">
    <location>
        <begin position="62"/>
        <end position="96"/>
    </location>
</feature>
<comment type="similarity">
    <text evidence="2">Belongs to the APC15 family.</text>
</comment>
<evidence type="ECO:0000256" key="1">
    <source>
        <dbReference type="ARBA" id="ARBA00004906"/>
    </source>
</evidence>
<dbReference type="PANTHER" id="PTHR22526">
    <property type="entry name" value="ANAPHASE PROMOTING COMPLEX C SUBUNIT 15, PSEUDOGENE-RELATED"/>
    <property type="match status" value="1"/>
</dbReference>
<protein>
    <recommendedName>
        <fullName evidence="9">Anaphase-promoting complex subunit 15</fullName>
    </recommendedName>
</protein>
<keyword evidence="3" id="KW-0132">Cell division</keyword>
<evidence type="ECO:0000256" key="6">
    <source>
        <dbReference type="SAM" id="MobiDB-lite"/>
    </source>
</evidence>
<accession>A0ABD2NIE1</accession>
<comment type="pathway">
    <text evidence="1">Protein modification; protein ubiquitination.</text>
</comment>
<evidence type="ECO:0000256" key="3">
    <source>
        <dbReference type="ARBA" id="ARBA00022618"/>
    </source>
</evidence>
<gene>
    <name evidence="7" type="ORF">HHI36_013774</name>
</gene>
<evidence type="ECO:0000256" key="5">
    <source>
        <dbReference type="ARBA" id="ARBA00023306"/>
    </source>
</evidence>
<evidence type="ECO:0000256" key="4">
    <source>
        <dbReference type="ARBA" id="ARBA00022776"/>
    </source>
</evidence>